<comment type="function">
    <text evidence="17">Catalyzes the dehydration of the S-form of NAD(P)HX at the expense of ADP, which is converted to AMP. Together with NAD(P)HX epimerase, which catalyzes the epimerization of the S- and R-forms, the enzyme allows the repair of both epimers of NAD(P)HX, a damaged form of NAD(P)H that is a result of enzymatic or heat-dependent hydration.</text>
</comment>
<comment type="catalytic activity">
    <reaction evidence="1 18 19">
        <text>(6R)-NADHX = (6S)-NADHX</text>
        <dbReference type="Rhea" id="RHEA:32215"/>
        <dbReference type="ChEBI" id="CHEBI:64074"/>
        <dbReference type="ChEBI" id="CHEBI:64075"/>
        <dbReference type="EC" id="5.1.99.6"/>
    </reaction>
</comment>
<evidence type="ECO:0000256" key="10">
    <source>
        <dbReference type="ARBA" id="ARBA00023027"/>
    </source>
</evidence>
<feature type="binding site" evidence="17">
    <location>
        <position position="391"/>
    </location>
    <ligand>
        <name>(6S)-NADPHX</name>
        <dbReference type="ChEBI" id="CHEBI:64076"/>
    </ligand>
</feature>
<feature type="binding site" evidence="18">
    <location>
        <begin position="57"/>
        <end position="61"/>
    </location>
    <ligand>
        <name>(6S)-NADPHX</name>
        <dbReference type="ChEBI" id="CHEBI:64076"/>
    </ligand>
</feature>
<feature type="binding site" evidence="17">
    <location>
        <begin position="428"/>
        <end position="432"/>
    </location>
    <ligand>
        <name>AMP</name>
        <dbReference type="ChEBI" id="CHEBI:456215"/>
    </ligand>
</feature>
<evidence type="ECO:0000256" key="9">
    <source>
        <dbReference type="ARBA" id="ARBA00022958"/>
    </source>
</evidence>
<comment type="function">
    <text evidence="18">Catalyzes the epimerization of the S- and R-forms of NAD(P)HX, a damaged form of NAD(P)H that is a result of enzymatic or heat-dependent hydration. This is a prerequisite for the S-specific NAD(P)H-hydrate dehydratase to allow the repair of both epimers of NAD(P)HX.</text>
</comment>
<dbReference type="InterPro" id="IPR030677">
    <property type="entry name" value="Nnr"/>
</dbReference>
<comment type="similarity">
    <text evidence="18">Belongs to the NnrE/AIBP family.</text>
</comment>
<evidence type="ECO:0000256" key="5">
    <source>
        <dbReference type="ARBA" id="ARBA00022723"/>
    </source>
</evidence>
<evidence type="ECO:0000256" key="13">
    <source>
        <dbReference type="ARBA" id="ARBA00023268"/>
    </source>
</evidence>
<dbReference type="Gene3D" id="3.40.1190.20">
    <property type="match status" value="1"/>
</dbReference>
<keyword evidence="13" id="KW-0511">Multifunctional enzyme</keyword>
<dbReference type="GO" id="GO:0046872">
    <property type="term" value="F:metal ion binding"/>
    <property type="evidence" value="ECO:0007669"/>
    <property type="project" value="UniProtKB-UniRule"/>
</dbReference>
<keyword evidence="8 17" id="KW-0521">NADP</keyword>
<dbReference type="CDD" id="cd01171">
    <property type="entry name" value="YXKO-related"/>
    <property type="match status" value="1"/>
</dbReference>
<dbReference type="Pfam" id="PF03853">
    <property type="entry name" value="YjeF_N"/>
    <property type="match status" value="1"/>
</dbReference>
<dbReference type="HAMAP" id="MF_01966">
    <property type="entry name" value="NADHX_epimerase"/>
    <property type="match status" value="1"/>
</dbReference>
<evidence type="ECO:0000259" key="20">
    <source>
        <dbReference type="PROSITE" id="PS51383"/>
    </source>
</evidence>
<gene>
    <name evidence="18" type="primary">nnrE</name>
    <name evidence="17" type="synonym">nnrD</name>
    <name evidence="22" type="ORF">ENW50_05645</name>
</gene>
<comment type="catalytic activity">
    <reaction evidence="16 17 19">
        <text>(6S)-NADPHX + ADP = AMP + phosphate + NADPH + H(+)</text>
        <dbReference type="Rhea" id="RHEA:32235"/>
        <dbReference type="ChEBI" id="CHEBI:15378"/>
        <dbReference type="ChEBI" id="CHEBI:43474"/>
        <dbReference type="ChEBI" id="CHEBI:57783"/>
        <dbReference type="ChEBI" id="CHEBI:64076"/>
        <dbReference type="ChEBI" id="CHEBI:456215"/>
        <dbReference type="ChEBI" id="CHEBI:456216"/>
        <dbReference type="EC" id="4.2.1.136"/>
    </reaction>
</comment>
<comment type="similarity">
    <text evidence="4 19">In the C-terminal section; belongs to the NnrD/CARKD family.</text>
</comment>
<dbReference type="Pfam" id="PF01256">
    <property type="entry name" value="Carb_kinase"/>
    <property type="match status" value="1"/>
</dbReference>
<evidence type="ECO:0000256" key="8">
    <source>
        <dbReference type="ARBA" id="ARBA00022857"/>
    </source>
</evidence>
<accession>A0A7V5CT39</accession>
<comment type="catalytic activity">
    <reaction evidence="15 17 19">
        <text>(6S)-NADHX + ADP = AMP + phosphate + NADH + H(+)</text>
        <dbReference type="Rhea" id="RHEA:32223"/>
        <dbReference type="ChEBI" id="CHEBI:15378"/>
        <dbReference type="ChEBI" id="CHEBI:43474"/>
        <dbReference type="ChEBI" id="CHEBI:57945"/>
        <dbReference type="ChEBI" id="CHEBI:64074"/>
        <dbReference type="ChEBI" id="CHEBI:456215"/>
        <dbReference type="ChEBI" id="CHEBI:456216"/>
        <dbReference type="EC" id="4.2.1.136"/>
    </reaction>
</comment>
<evidence type="ECO:0000259" key="21">
    <source>
        <dbReference type="PROSITE" id="PS51385"/>
    </source>
</evidence>
<feature type="domain" description="YjeF C-terminal" evidence="20">
    <location>
        <begin position="228"/>
        <end position="518"/>
    </location>
</feature>
<name>A0A7V5CT39_9BACT</name>
<dbReference type="NCBIfam" id="TIGR00197">
    <property type="entry name" value="yjeF_nterm"/>
    <property type="match status" value="1"/>
</dbReference>
<dbReference type="HAMAP" id="MF_01965">
    <property type="entry name" value="NADHX_dehydratase"/>
    <property type="match status" value="1"/>
</dbReference>
<feature type="binding site" evidence="18">
    <location>
        <begin position="132"/>
        <end position="138"/>
    </location>
    <ligand>
        <name>(6S)-NADPHX</name>
        <dbReference type="ChEBI" id="CHEBI:64076"/>
    </ligand>
</feature>
<dbReference type="GO" id="GO:0046496">
    <property type="term" value="P:nicotinamide nucleotide metabolic process"/>
    <property type="evidence" value="ECO:0007669"/>
    <property type="project" value="UniProtKB-UniRule"/>
</dbReference>
<dbReference type="InterPro" id="IPR029056">
    <property type="entry name" value="Ribokinase-like"/>
</dbReference>
<dbReference type="EC" id="4.2.1.136" evidence="19"/>
<evidence type="ECO:0000256" key="14">
    <source>
        <dbReference type="ARBA" id="ARBA00025153"/>
    </source>
</evidence>
<evidence type="ECO:0000256" key="2">
    <source>
        <dbReference type="ARBA" id="ARBA00000909"/>
    </source>
</evidence>
<evidence type="ECO:0000256" key="12">
    <source>
        <dbReference type="ARBA" id="ARBA00023239"/>
    </source>
</evidence>
<protein>
    <recommendedName>
        <fullName evidence="19">Bifunctional NAD(P)H-hydrate repair enzyme</fullName>
    </recommendedName>
    <alternativeName>
        <fullName evidence="19">Nicotinamide nucleotide repair protein</fullName>
    </alternativeName>
    <domain>
        <recommendedName>
            <fullName evidence="19">ADP-dependent (S)-NAD(P)H-hydrate dehydratase</fullName>
            <ecNumber evidence="19">4.2.1.136</ecNumber>
        </recommendedName>
        <alternativeName>
            <fullName evidence="19">ADP-dependent NAD(P)HX dehydratase</fullName>
        </alternativeName>
    </domain>
    <domain>
        <recommendedName>
            <fullName evidence="19">NAD(P)H-hydrate epimerase</fullName>
            <ecNumber evidence="19">5.1.99.6</ecNumber>
        </recommendedName>
    </domain>
</protein>
<keyword evidence="11 18" id="KW-0413">Isomerase</keyword>
<evidence type="ECO:0000313" key="22">
    <source>
        <dbReference type="EMBL" id="HGY94154.1"/>
    </source>
</evidence>
<dbReference type="NCBIfam" id="TIGR00196">
    <property type="entry name" value="yjeF_cterm"/>
    <property type="match status" value="1"/>
</dbReference>
<dbReference type="AlphaFoldDB" id="A0A7V5CT39"/>
<evidence type="ECO:0000256" key="17">
    <source>
        <dbReference type="HAMAP-Rule" id="MF_01965"/>
    </source>
</evidence>
<keyword evidence="12 17" id="KW-0456">Lyase</keyword>
<comment type="similarity">
    <text evidence="17">Belongs to the NnrD/CARKD family.</text>
</comment>
<evidence type="ECO:0000256" key="1">
    <source>
        <dbReference type="ARBA" id="ARBA00000013"/>
    </source>
</evidence>
<dbReference type="GO" id="GO:0052856">
    <property type="term" value="F:NAD(P)HX epimerase activity"/>
    <property type="evidence" value="ECO:0007669"/>
    <property type="project" value="UniProtKB-UniRule"/>
</dbReference>
<comment type="caution">
    <text evidence="18">Lacks conserved residue(s) required for the propagation of feature annotation.</text>
</comment>
<dbReference type="PANTHER" id="PTHR12592:SF0">
    <property type="entry name" value="ATP-DEPENDENT (S)-NAD(P)H-HYDRATE DEHYDRATASE"/>
    <property type="match status" value="1"/>
</dbReference>
<comment type="subunit">
    <text evidence="17">Homotetramer.</text>
</comment>
<reference evidence="22" key="1">
    <citation type="journal article" date="2020" name="mSystems">
        <title>Genome- and Community-Level Interaction Insights into Carbon Utilization and Element Cycling Functions of Hydrothermarchaeota in Hydrothermal Sediment.</title>
        <authorList>
            <person name="Zhou Z."/>
            <person name="Liu Y."/>
            <person name="Xu W."/>
            <person name="Pan J."/>
            <person name="Luo Z.H."/>
            <person name="Li M."/>
        </authorList>
    </citation>
    <scope>NUCLEOTIDE SEQUENCE [LARGE SCALE GENOMIC DNA]</scope>
    <source>
        <strain evidence="22">SpSt-855</strain>
    </source>
</reference>
<dbReference type="SUPFAM" id="SSF53613">
    <property type="entry name" value="Ribokinase-like"/>
    <property type="match status" value="1"/>
</dbReference>
<dbReference type="GO" id="GO:0052855">
    <property type="term" value="F:ADP-dependent NAD(P)H-hydrate dehydratase activity"/>
    <property type="evidence" value="ECO:0007669"/>
    <property type="project" value="UniProtKB-UniRule"/>
</dbReference>
<feature type="binding site" evidence="17">
    <location>
        <position position="263"/>
    </location>
    <ligand>
        <name>(6S)-NADPHX</name>
        <dbReference type="ChEBI" id="CHEBI:64076"/>
    </ligand>
</feature>
<comment type="caution">
    <text evidence="22">The sequence shown here is derived from an EMBL/GenBank/DDBJ whole genome shotgun (WGS) entry which is preliminary data.</text>
</comment>
<dbReference type="InterPro" id="IPR004443">
    <property type="entry name" value="YjeF_N_dom"/>
</dbReference>
<dbReference type="PANTHER" id="PTHR12592">
    <property type="entry name" value="ATP-DEPENDENT (S)-NAD(P)H-HYDRATE DEHYDRATASE FAMILY MEMBER"/>
    <property type="match status" value="1"/>
</dbReference>
<dbReference type="InterPro" id="IPR000631">
    <property type="entry name" value="CARKD"/>
</dbReference>
<feature type="domain" description="YjeF N-terminal" evidence="21">
    <location>
        <begin position="9"/>
        <end position="220"/>
    </location>
</feature>
<dbReference type="SUPFAM" id="SSF64153">
    <property type="entry name" value="YjeF N-terminal domain-like"/>
    <property type="match status" value="1"/>
</dbReference>
<feature type="binding site" evidence="18">
    <location>
        <position position="164"/>
    </location>
    <ligand>
        <name>K(+)</name>
        <dbReference type="ChEBI" id="CHEBI:29103"/>
    </ligand>
</feature>
<dbReference type="PROSITE" id="PS51385">
    <property type="entry name" value="YJEF_N"/>
    <property type="match status" value="1"/>
</dbReference>
<sequence length="536" mass="56542">MKILTAAEMKDTDRVTVAEHDVASFALMQAAGGAVARFVEREYASARRVVVFCGKGNNGGDGFVAARSLELMGRLVQVFLLGKPEDLKGDARAAFEAWGGRPHLLAEETALETSVFRKALQQADLLVDAVVGTGFQPPLRGVAAALRQHLSALKTPVVAVDLPSGWDADSREFSSKDAYRADAVVTFTAPKLAHVCGNLTGSAYGPIVVAPIGSPDAAVRSDLRMSWAGASKRLFDVPRTADANKGLYGHVLVIGGAWGKPGAPSMSSLAALRSGAGLVTAAVPERILPQVASIAPELMTVPLTEGPEGEIAATNLEPKRLEALLTRKTVLALGPGMGQSKETEAFVLGLLEKTAENKDLALVLDADALNIVAKHKDKLRGSERTLVLTPHPGEMGRLAGMSTREVQADREGLARRFAEEHEVTLVLKGWRTLIAHPDGSMAINTTGNPGMAKGGSGDILTGIVAACVAQFPGQVRVAVEAAVYLHGLAADFAVREQNEHTLLATDTIAHLHRAFGFSAEDTAGYTWLEGLPRVSQ</sequence>
<proteinExistence type="inferred from homology"/>
<feature type="binding site" evidence="18">
    <location>
        <position position="58"/>
    </location>
    <ligand>
        <name>K(+)</name>
        <dbReference type="ChEBI" id="CHEBI:29103"/>
    </ligand>
</feature>
<dbReference type="InterPro" id="IPR036652">
    <property type="entry name" value="YjeF_N_dom_sf"/>
</dbReference>
<dbReference type="PROSITE" id="PS51383">
    <property type="entry name" value="YJEF_C_3"/>
    <property type="match status" value="1"/>
</dbReference>
<dbReference type="EC" id="5.1.99.6" evidence="19"/>
<evidence type="ECO:0000256" key="18">
    <source>
        <dbReference type="HAMAP-Rule" id="MF_01966"/>
    </source>
</evidence>
<feature type="binding site" evidence="18">
    <location>
        <position position="128"/>
    </location>
    <ligand>
        <name>K(+)</name>
        <dbReference type="ChEBI" id="CHEBI:29103"/>
    </ligand>
</feature>
<keyword evidence="7 17" id="KW-0067">ATP-binding</keyword>
<evidence type="ECO:0000256" key="15">
    <source>
        <dbReference type="ARBA" id="ARBA00048238"/>
    </source>
</evidence>
<comment type="catalytic activity">
    <reaction evidence="2 18 19">
        <text>(6R)-NADPHX = (6S)-NADPHX</text>
        <dbReference type="Rhea" id="RHEA:32227"/>
        <dbReference type="ChEBI" id="CHEBI:64076"/>
        <dbReference type="ChEBI" id="CHEBI:64077"/>
        <dbReference type="EC" id="5.1.99.6"/>
    </reaction>
</comment>
<keyword evidence="10 17" id="KW-0520">NAD</keyword>
<dbReference type="Gene3D" id="3.40.50.10260">
    <property type="entry name" value="YjeF N-terminal domain"/>
    <property type="match status" value="1"/>
</dbReference>
<keyword evidence="9 18" id="KW-0630">Potassium</keyword>
<evidence type="ECO:0000256" key="3">
    <source>
        <dbReference type="ARBA" id="ARBA00006001"/>
    </source>
</evidence>
<dbReference type="EMBL" id="DTKL01000031">
    <property type="protein sequence ID" value="HGY94154.1"/>
    <property type="molecule type" value="Genomic_DNA"/>
</dbReference>
<dbReference type="GO" id="GO:0005524">
    <property type="term" value="F:ATP binding"/>
    <property type="evidence" value="ECO:0007669"/>
    <property type="project" value="UniProtKB-UniRule"/>
</dbReference>
<feature type="binding site" evidence="18">
    <location>
        <position position="161"/>
    </location>
    <ligand>
        <name>(6S)-NADPHX</name>
        <dbReference type="ChEBI" id="CHEBI:64076"/>
    </ligand>
</feature>
<comment type="function">
    <text evidence="14 19">Bifunctional enzyme that catalyzes the epimerization of the S- and R-forms of NAD(P)HX and the dehydration of the S-form of NAD(P)HX at the expense of ADP, which is converted to AMP. This allows the repair of both epimers of NAD(P)HX, a damaged form of NAD(P)H that is a result of enzymatic or heat-dependent hydration.</text>
</comment>
<comment type="similarity">
    <text evidence="3 19">In the N-terminal section; belongs to the NnrE/AIBP family.</text>
</comment>
<comment type="cofactor">
    <cofactor evidence="17">
        <name>Mg(2+)</name>
        <dbReference type="ChEBI" id="CHEBI:18420"/>
    </cofactor>
</comment>
<dbReference type="GO" id="GO:0110051">
    <property type="term" value="P:metabolite repair"/>
    <property type="evidence" value="ECO:0007669"/>
    <property type="project" value="TreeGrafter"/>
</dbReference>
<organism evidence="22">
    <name type="scientific">Acidobacterium capsulatum</name>
    <dbReference type="NCBI Taxonomy" id="33075"/>
    <lineage>
        <taxon>Bacteria</taxon>
        <taxon>Pseudomonadati</taxon>
        <taxon>Acidobacteriota</taxon>
        <taxon>Terriglobia</taxon>
        <taxon>Terriglobales</taxon>
        <taxon>Acidobacteriaceae</taxon>
        <taxon>Acidobacterium</taxon>
    </lineage>
</organism>
<comment type="cofactor">
    <cofactor evidence="18 19">
        <name>K(+)</name>
        <dbReference type="ChEBI" id="CHEBI:29103"/>
    </cofactor>
    <text evidence="18 19">Binds 1 potassium ion per subunit.</text>
</comment>
<keyword evidence="6 17" id="KW-0547">Nucleotide-binding</keyword>
<feature type="binding site" evidence="17">
    <location>
        <position position="336"/>
    </location>
    <ligand>
        <name>(6S)-NADPHX</name>
        <dbReference type="ChEBI" id="CHEBI:64076"/>
    </ligand>
</feature>
<evidence type="ECO:0000256" key="16">
    <source>
        <dbReference type="ARBA" id="ARBA00049209"/>
    </source>
</evidence>
<evidence type="ECO:0000256" key="19">
    <source>
        <dbReference type="PIRNR" id="PIRNR017184"/>
    </source>
</evidence>
<keyword evidence="5 18" id="KW-0479">Metal-binding</keyword>
<evidence type="ECO:0000256" key="6">
    <source>
        <dbReference type="ARBA" id="ARBA00022741"/>
    </source>
</evidence>
<evidence type="ECO:0000256" key="11">
    <source>
        <dbReference type="ARBA" id="ARBA00023235"/>
    </source>
</evidence>
<evidence type="ECO:0000256" key="7">
    <source>
        <dbReference type="ARBA" id="ARBA00022840"/>
    </source>
</evidence>
<evidence type="ECO:0000256" key="4">
    <source>
        <dbReference type="ARBA" id="ARBA00009524"/>
    </source>
</evidence>
<feature type="binding site" evidence="17">
    <location>
        <position position="458"/>
    </location>
    <ligand>
        <name>(6S)-NADPHX</name>
        <dbReference type="ChEBI" id="CHEBI:64076"/>
    </ligand>
</feature>
<feature type="binding site" evidence="17">
    <location>
        <position position="457"/>
    </location>
    <ligand>
        <name>AMP</name>
        <dbReference type="ChEBI" id="CHEBI:456215"/>
    </ligand>
</feature>
<dbReference type="PIRSF" id="PIRSF017184">
    <property type="entry name" value="Nnr"/>
    <property type="match status" value="1"/>
</dbReference>